<dbReference type="AlphaFoldDB" id="A0A0G4HL43"/>
<keyword evidence="1" id="KW-0175">Coiled coil</keyword>
<dbReference type="SUPFAM" id="SSF143503">
    <property type="entry name" value="PUG domain-like"/>
    <property type="match status" value="1"/>
</dbReference>
<sequence length="371" mass="41942">MTEYKKAVTAIDELEAAAAKLAEDCSDENLAKADRVIDDYLNFKHKLEAQFPQFTKFRQKAAEKDPDKQTYGPKMLQNVQSLIERYDELYEIHEERMKPLLSHMAAEKQAMNEREKARLERALAENEEERRKQQRAETEKEEREREEALKRKKEAEEAARLLQEEAKKKQEDAAAAEDAARDAALLSAMERDTKSAEGARGAAVESLVRLAQGTKGEMRDALDALMELLSAIMGGPEEAHIRVLRLGSEKFRDRIGKFPGSVLLLRSIGFSLSSLEGVRDILTKVHGAAKVAELSEKELFLVLQEPSVARYDEWKAWLSKIEKLRAFLTSVREDIGTMTHAEAQQAAAQHAEREVLEAMWMMAGLPESGPF</sequence>
<proteinExistence type="predicted"/>
<evidence type="ECO:0000313" key="3">
    <source>
        <dbReference type="EMBL" id="CEM45040.1"/>
    </source>
</evidence>
<feature type="region of interest" description="Disordered" evidence="2">
    <location>
        <begin position="122"/>
        <end position="156"/>
    </location>
</feature>
<gene>
    <name evidence="3" type="ORF">Cvel_7376</name>
</gene>
<dbReference type="PhylomeDB" id="A0A0G4HL43"/>
<reference evidence="3" key="1">
    <citation type="submission" date="2014-11" db="EMBL/GenBank/DDBJ databases">
        <authorList>
            <person name="Otto D Thomas"/>
            <person name="Naeem Raeece"/>
        </authorList>
    </citation>
    <scope>NUCLEOTIDE SEQUENCE</scope>
</reference>
<dbReference type="Gene3D" id="1.20.58.2190">
    <property type="match status" value="1"/>
</dbReference>
<dbReference type="EMBL" id="CDMZ01003085">
    <property type="protein sequence ID" value="CEM45040.1"/>
    <property type="molecule type" value="Genomic_DNA"/>
</dbReference>
<organism evidence="3">
    <name type="scientific">Chromera velia CCMP2878</name>
    <dbReference type="NCBI Taxonomy" id="1169474"/>
    <lineage>
        <taxon>Eukaryota</taxon>
        <taxon>Sar</taxon>
        <taxon>Alveolata</taxon>
        <taxon>Colpodellida</taxon>
        <taxon>Chromeraceae</taxon>
        <taxon>Chromera</taxon>
    </lineage>
</organism>
<name>A0A0G4HL43_9ALVE</name>
<accession>A0A0G4HL43</accession>
<dbReference type="VEuPathDB" id="CryptoDB:Cvel_7376"/>
<dbReference type="InterPro" id="IPR036339">
    <property type="entry name" value="PUB-like_dom_sf"/>
</dbReference>
<feature type="coiled-coil region" evidence="1">
    <location>
        <begin position="4"/>
        <end position="31"/>
    </location>
</feature>
<protein>
    <submittedName>
        <fullName evidence="3">Uncharacterized protein</fullName>
    </submittedName>
</protein>
<evidence type="ECO:0000256" key="1">
    <source>
        <dbReference type="SAM" id="Coils"/>
    </source>
</evidence>
<evidence type="ECO:0000256" key="2">
    <source>
        <dbReference type="SAM" id="MobiDB-lite"/>
    </source>
</evidence>